<evidence type="ECO:0000313" key="3">
    <source>
        <dbReference type="EMBL" id="KAJ8312062.1"/>
    </source>
</evidence>
<feature type="transmembrane region" description="Helical" evidence="2">
    <location>
        <begin position="267"/>
        <end position="286"/>
    </location>
</feature>
<keyword evidence="4" id="KW-1185">Reference proteome</keyword>
<evidence type="ECO:0008006" key="5">
    <source>
        <dbReference type="Google" id="ProtNLM"/>
    </source>
</evidence>
<name>A0ABQ9F705_TEGGR</name>
<keyword evidence="2" id="KW-0472">Membrane</keyword>
<reference evidence="3 4" key="1">
    <citation type="submission" date="2022-12" db="EMBL/GenBank/DDBJ databases">
        <title>Chromosome-level genome of Tegillarca granosa.</title>
        <authorList>
            <person name="Kim J."/>
        </authorList>
    </citation>
    <scope>NUCLEOTIDE SEQUENCE [LARGE SCALE GENOMIC DNA]</scope>
    <source>
        <strain evidence="3">Teg-2019</strain>
        <tissue evidence="3">Adductor muscle</tissue>
    </source>
</reference>
<dbReference type="Proteomes" id="UP001217089">
    <property type="component" value="Unassembled WGS sequence"/>
</dbReference>
<dbReference type="InterPro" id="IPR050327">
    <property type="entry name" value="Proton-linked_MCT"/>
</dbReference>
<feature type="transmembrane region" description="Helical" evidence="2">
    <location>
        <begin position="186"/>
        <end position="203"/>
    </location>
</feature>
<dbReference type="PANTHER" id="PTHR11360:SF251">
    <property type="entry name" value="MAJOR FACILITATOR SUPERFAMILY (MFS) PROFILE DOMAIN-CONTAINING PROTEIN"/>
    <property type="match status" value="1"/>
</dbReference>
<feature type="transmembrane region" description="Helical" evidence="2">
    <location>
        <begin position="394"/>
        <end position="414"/>
    </location>
</feature>
<dbReference type="PANTHER" id="PTHR11360">
    <property type="entry name" value="MONOCARBOXYLATE TRANSPORTER"/>
    <property type="match status" value="1"/>
</dbReference>
<evidence type="ECO:0000313" key="4">
    <source>
        <dbReference type="Proteomes" id="UP001217089"/>
    </source>
</evidence>
<accession>A0ABQ9F705</accession>
<feature type="transmembrane region" description="Helical" evidence="2">
    <location>
        <begin position="209"/>
        <end position="229"/>
    </location>
</feature>
<feature type="transmembrane region" description="Helical" evidence="2">
    <location>
        <begin position="330"/>
        <end position="352"/>
    </location>
</feature>
<proteinExistence type="predicted"/>
<keyword evidence="2" id="KW-1133">Transmembrane helix</keyword>
<feature type="transmembrane region" description="Helical" evidence="2">
    <location>
        <begin position="364"/>
        <end position="382"/>
    </location>
</feature>
<feature type="transmembrane region" description="Helical" evidence="2">
    <location>
        <begin position="111"/>
        <end position="137"/>
    </location>
</feature>
<evidence type="ECO:0000256" key="1">
    <source>
        <dbReference type="SAM" id="MobiDB-lite"/>
    </source>
</evidence>
<organism evidence="3 4">
    <name type="scientific">Tegillarca granosa</name>
    <name type="common">Malaysian cockle</name>
    <name type="synonym">Anadara granosa</name>
    <dbReference type="NCBI Taxonomy" id="220873"/>
    <lineage>
        <taxon>Eukaryota</taxon>
        <taxon>Metazoa</taxon>
        <taxon>Spiralia</taxon>
        <taxon>Lophotrochozoa</taxon>
        <taxon>Mollusca</taxon>
        <taxon>Bivalvia</taxon>
        <taxon>Autobranchia</taxon>
        <taxon>Pteriomorphia</taxon>
        <taxon>Arcoida</taxon>
        <taxon>Arcoidea</taxon>
        <taxon>Arcidae</taxon>
        <taxon>Tegillarca</taxon>
    </lineage>
</organism>
<dbReference type="InterPro" id="IPR036259">
    <property type="entry name" value="MFS_trans_sf"/>
</dbReference>
<feature type="compositionally biased region" description="Polar residues" evidence="1">
    <location>
        <begin position="39"/>
        <end position="52"/>
    </location>
</feature>
<sequence length="464" mass="50451">MTSSNVFTNPSYRKNEEDVILEEEISSKLSKQNKEFSEEIQTGEATKSTSVEGANGNDCIHVCTVENLNTQENQDISYENNVSPIEQFDGSNVRNEPEPSTPEVNIPDGGFGWIVCFAAMIINGTVFGIINSFGILFVPLVDKFSKIDSSIAFKTSWVGSVCAGVTFLMTMLAGVLCDVIGIRQTGVLGAVLGTIGLVSSAFVTKLEVLYLTFGSAFMFSPSLVILGHYFSRHIGIANGIVAFGNAFFSILMSLALPELLKYLDIKYTFLCLGGLYLAMTVASLTFKPLLPKEDRNADDETSSKTKSKVSKICRPIQKAVNFDLWKIRAFTTWVVSTGVGLFGYFVPFVHLVKHAKDLFPDENGNILITILQITSALSRIVFGKLSDAECVNRIYLNMAAVTLSGIVTICIPFATVYYGLIIIAVILGVTDGIFVFIKGPIAVDIVGPRNVGHAYGFFSGDINI</sequence>
<feature type="transmembrane region" description="Helical" evidence="2">
    <location>
        <begin position="157"/>
        <end position="179"/>
    </location>
</feature>
<dbReference type="Pfam" id="PF07690">
    <property type="entry name" value="MFS_1"/>
    <property type="match status" value="1"/>
</dbReference>
<feature type="transmembrane region" description="Helical" evidence="2">
    <location>
        <begin position="420"/>
        <end position="437"/>
    </location>
</feature>
<dbReference type="SUPFAM" id="SSF103473">
    <property type="entry name" value="MFS general substrate transporter"/>
    <property type="match status" value="1"/>
</dbReference>
<dbReference type="InterPro" id="IPR011701">
    <property type="entry name" value="MFS"/>
</dbReference>
<gene>
    <name evidence="3" type="ORF">KUTeg_009435</name>
</gene>
<evidence type="ECO:0000256" key="2">
    <source>
        <dbReference type="SAM" id="Phobius"/>
    </source>
</evidence>
<feature type="transmembrane region" description="Helical" evidence="2">
    <location>
        <begin position="236"/>
        <end position="255"/>
    </location>
</feature>
<feature type="region of interest" description="Disordered" evidence="1">
    <location>
        <begin position="28"/>
        <end position="52"/>
    </location>
</feature>
<dbReference type="EMBL" id="JARBDR010000440">
    <property type="protein sequence ID" value="KAJ8312062.1"/>
    <property type="molecule type" value="Genomic_DNA"/>
</dbReference>
<protein>
    <recommendedName>
        <fullName evidence="5">Monocarboxylate transporter 10</fullName>
    </recommendedName>
</protein>
<keyword evidence="2" id="KW-0812">Transmembrane</keyword>
<dbReference type="Gene3D" id="1.20.1250.20">
    <property type="entry name" value="MFS general substrate transporter like domains"/>
    <property type="match status" value="2"/>
</dbReference>
<comment type="caution">
    <text evidence="3">The sequence shown here is derived from an EMBL/GenBank/DDBJ whole genome shotgun (WGS) entry which is preliminary data.</text>
</comment>